<dbReference type="InterPro" id="IPR021762">
    <property type="entry name" value="DUF3325"/>
</dbReference>
<keyword evidence="1" id="KW-0812">Transmembrane</keyword>
<dbReference type="AlphaFoldDB" id="A0A5C1YNN0"/>
<dbReference type="KEGG" id="acek:FLP30_06935"/>
<protein>
    <submittedName>
        <fullName evidence="2">DUF3325 domain-containing protein</fullName>
    </submittedName>
</protein>
<dbReference type="EMBL" id="CP043506">
    <property type="protein sequence ID" value="QEO17483.1"/>
    <property type="molecule type" value="Genomic_DNA"/>
</dbReference>
<proteinExistence type="predicted"/>
<keyword evidence="1" id="KW-1133">Transmembrane helix</keyword>
<name>A0A5C1YNN0_9PROT</name>
<evidence type="ECO:0000256" key="1">
    <source>
        <dbReference type="SAM" id="Phobius"/>
    </source>
</evidence>
<accession>A0A5C1YNN0</accession>
<evidence type="ECO:0000313" key="2">
    <source>
        <dbReference type="EMBL" id="QEO17483.1"/>
    </source>
</evidence>
<dbReference type="OrthoDB" id="7226355at2"/>
<dbReference type="RefSeq" id="WP_149279161.1">
    <property type="nucleotide sequence ID" value="NZ_CP043506.1"/>
</dbReference>
<sequence length="107" mass="11371">MPGFFFYPALSVLLFFTFSLLALTQFPHRRATGTAELPASRATLIRCVASVLLVLSLVCAVVHDGGGFGTLLWVGLMAVCACAVTLVLGWYPALLAPLARRMQSAGV</sequence>
<gene>
    <name evidence="2" type="ORF">FLP30_06935</name>
</gene>
<keyword evidence="3" id="KW-1185">Reference proteome</keyword>
<dbReference type="Proteomes" id="UP000324536">
    <property type="component" value="Chromosome"/>
</dbReference>
<feature type="transmembrane region" description="Helical" evidence="1">
    <location>
        <begin position="71"/>
        <end position="94"/>
    </location>
</feature>
<dbReference type="Pfam" id="PF11804">
    <property type="entry name" value="DUF3325"/>
    <property type="match status" value="1"/>
</dbReference>
<organism evidence="2 3">
    <name type="scientific">Acetobacter vaccinii</name>
    <dbReference type="NCBI Taxonomy" id="2592655"/>
    <lineage>
        <taxon>Bacteria</taxon>
        <taxon>Pseudomonadati</taxon>
        <taxon>Pseudomonadota</taxon>
        <taxon>Alphaproteobacteria</taxon>
        <taxon>Acetobacterales</taxon>
        <taxon>Acetobacteraceae</taxon>
        <taxon>Acetobacter</taxon>
    </lineage>
</organism>
<reference evidence="2 3" key="1">
    <citation type="submission" date="2019-09" db="EMBL/GenBank/DDBJ databases">
        <title>Genome sequencing of strain KACC 21233.</title>
        <authorList>
            <person name="Heo J."/>
            <person name="Kim S.-J."/>
            <person name="Kim J.-S."/>
            <person name="Hong S.-B."/>
            <person name="Kwon S.-W."/>
        </authorList>
    </citation>
    <scope>NUCLEOTIDE SEQUENCE [LARGE SCALE GENOMIC DNA]</scope>
    <source>
        <strain evidence="2 3">KACC 21233</strain>
    </source>
</reference>
<evidence type="ECO:0000313" key="3">
    <source>
        <dbReference type="Proteomes" id="UP000324536"/>
    </source>
</evidence>
<feature type="transmembrane region" description="Helical" evidence="1">
    <location>
        <begin position="44"/>
        <end position="65"/>
    </location>
</feature>
<feature type="transmembrane region" description="Helical" evidence="1">
    <location>
        <begin position="6"/>
        <end position="23"/>
    </location>
</feature>
<keyword evidence="1" id="KW-0472">Membrane</keyword>